<reference evidence="1" key="1">
    <citation type="submission" date="2020-10" db="EMBL/GenBank/DDBJ databases">
        <authorList>
            <person name="Gilroy R."/>
        </authorList>
    </citation>
    <scope>NUCLEOTIDE SEQUENCE</scope>
    <source>
        <strain evidence="1">ChiGjej1B1-1684</strain>
    </source>
</reference>
<evidence type="ECO:0000313" key="1">
    <source>
        <dbReference type="EMBL" id="HIU50584.1"/>
    </source>
</evidence>
<gene>
    <name evidence="1" type="ORF">IAD22_06185</name>
</gene>
<dbReference type="InterPro" id="IPR039498">
    <property type="entry name" value="NTP_transf_5"/>
</dbReference>
<dbReference type="EMBL" id="DVNG01000090">
    <property type="protein sequence ID" value="HIU50584.1"/>
    <property type="molecule type" value="Genomic_DNA"/>
</dbReference>
<reference evidence="1" key="2">
    <citation type="journal article" date="2021" name="PeerJ">
        <title>Extensive microbial diversity within the chicken gut microbiome revealed by metagenomics and culture.</title>
        <authorList>
            <person name="Gilroy R."/>
            <person name="Ravi A."/>
            <person name="Getino M."/>
            <person name="Pursley I."/>
            <person name="Horton D.L."/>
            <person name="Alikhan N.F."/>
            <person name="Baker D."/>
            <person name="Gharbi K."/>
            <person name="Hall N."/>
            <person name="Watson M."/>
            <person name="Adriaenssens E.M."/>
            <person name="Foster-Nyarko E."/>
            <person name="Jarju S."/>
            <person name="Secka A."/>
            <person name="Antonio M."/>
            <person name="Oren A."/>
            <person name="Chaudhuri R.R."/>
            <person name="La Ragione R."/>
            <person name="Hildebrand F."/>
            <person name="Pallen M.J."/>
        </authorList>
    </citation>
    <scope>NUCLEOTIDE SEQUENCE</scope>
    <source>
        <strain evidence="1">ChiGjej1B1-1684</strain>
    </source>
</reference>
<protein>
    <submittedName>
        <fullName evidence="1">Nucleotidyltransferase family protein</fullName>
    </submittedName>
</protein>
<sequence>MRKSLNENEKYLISLLKSVLHGLPVEEVPKNVNMETVFRIAHFHSVANMAYYAVKNMKNLSPELLKKWKEEYDKAQLKDVVQRIELNLISKTFEQEGIDHLPVKGFVLKELYPKSDMRAMSDLDILIPPDKAQNARDAMVKIGYTVEHYDGGVQDVYFKPPVMNVEIHNNLFMEAMKNSVDYYKDFAKKLFSENSKTCRRYISDEEAYAYVIAHTSKHYRGGGTGIRSVLDVYVLCEKKPELVSSESFLNILKEQKLDEFFKHISNLSKVWFGDMESTPLYDEMGAYVMISGTYGTRTGEILNRVSEDYKGSLAKSKVSNVMKRCFPPLYIMKTQYRWLKKYPWLLPVSYPMRFGAVLVHRRKNLDVFSNTANVSEEEAKQINTLHKNTGIFTD</sequence>
<dbReference type="Proteomes" id="UP000824118">
    <property type="component" value="Unassembled WGS sequence"/>
</dbReference>
<evidence type="ECO:0000313" key="2">
    <source>
        <dbReference type="Proteomes" id="UP000824118"/>
    </source>
</evidence>
<dbReference type="Pfam" id="PF14907">
    <property type="entry name" value="NTP_transf_5"/>
    <property type="match status" value="1"/>
</dbReference>
<accession>A0A9D1S7X1</accession>
<organism evidence="1 2">
    <name type="scientific">Candidatus Limousia pullorum</name>
    <dbReference type="NCBI Taxonomy" id="2840860"/>
    <lineage>
        <taxon>Bacteria</taxon>
        <taxon>Bacillati</taxon>
        <taxon>Bacillota</taxon>
        <taxon>Clostridia</taxon>
        <taxon>Eubacteriales</taxon>
        <taxon>Oscillospiraceae</taxon>
        <taxon>Oscillospiraceae incertae sedis</taxon>
        <taxon>Candidatus Limousia</taxon>
    </lineage>
</organism>
<dbReference type="AlphaFoldDB" id="A0A9D1S7X1"/>
<proteinExistence type="predicted"/>
<name>A0A9D1S7X1_9FIRM</name>
<comment type="caution">
    <text evidence="1">The sequence shown here is derived from an EMBL/GenBank/DDBJ whole genome shotgun (WGS) entry which is preliminary data.</text>
</comment>